<comment type="catalytic activity">
    <reaction evidence="12">
        <text>ssDNA + n NTP = ssDNA/pppN(pN)n-1 hybrid + (n-1) diphosphate.</text>
        <dbReference type="EC" id="2.7.7.101"/>
    </reaction>
</comment>
<evidence type="ECO:0000256" key="11">
    <source>
        <dbReference type="ARBA" id="ARBA00023163"/>
    </source>
</evidence>
<evidence type="ECO:0000256" key="12">
    <source>
        <dbReference type="HAMAP-Rule" id="MF_00974"/>
    </source>
</evidence>
<dbReference type="PANTHER" id="PTHR30313:SF2">
    <property type="entry name" value="DNA PRIMASE"/>
    <property type="match status" value="1"/>
</dbReference>
<name>A0ABW2U766_9BACT</name>
<keyword evidence="16" id="KW-1185">Reference proteome</keyword>
<dbReference type="InterPro" id="IPR006295">
    <property type="entry name" value="DNA_primase_DnaG"/>
</dbReference>
<dbReference type="SMART" id="SM00493">
    <property type="entry name" value="TOPRIM"/>
    <property type="match status" value="1"/>
</dbReference>
<dbReference type="InterPro" id="IPR019475">
    <property type="entry name" value="DNA_primase_DnaB-bd"/>
</dbReference>
<evidence type="ECO:0000256" key="2">
    <source>
        <dbReference type="ARBA" id="ARBA00022515"/>
    </source>
</evidence>
<comment type="subunit">
    <text evidence="12">Monomer. Interacts with DnaB.</text>
</comment>
<dbReference type="Pfam" id="PF08275">
    <property type="entry name" value="DNAG_N"/>
    <property type="match status" value="1"/>
</dbReference>
<dbReference type="Proteomes" id="UP001596513">
    <property type="component" value="Unassembled WGS sequence"/>
</dbReference>
<dbReference type="SUPFAM" id="SSF57783">
    <property type="entry name" value="Zinc beta-ribbon"/>
    <property type="match status" value="1"/>
</dbReference>
<dbReference type="PROSITE" id="PS50880">
    <property type="entry name" value="TOPRIM"/>
    <property type="match status" value="1"/>
</dbReference>
<evidence type="ECO:0000259" key="14">
    <source>
        <dbReference type="PROSITE" id="PS50880"/>
    </source>
</evidence>
<dbReference type="Pfam" id="PF10410">
    <property type="entry name" value="DnaB_bind"/>
    <property type="match status" value="1"/>
</dbReference>
<evidence type="ECO:0000256" key="7">
    <source>
        <dbReference type="ARBA" id="ARBA00022771"/>
    </source>
</evidence>
<keyword evidence="11 12" id="KW-0804">Transcription</keyword>
<keyword evidence="9" id="KW-0460">Magnesium</keyword>
<keyword evidence="5 12" id="KW-0235">DNA replication</keyword>
<dbReference type="InterPro" id="IPR002694">
    <property type="entry name" value="Znf_CHC2"/>
</dbReference>
<evidence type="ECO:0000256" key="9">
    <source>
        <dbReference type="ARBA" id="ARBA00022842"/>
    </source>
</evidence>
<dbReference type="Pfam" id="PF01807">
    <property type="entry name" value="Zn_ribbon_DnaG"/>
    <property type="match status" value="1"/>
</dbReference>
<keyword evidence="1 12" id="KW-0240">DNA-directed RNA polymerase</keyword>
<evidence type="ECO:0000256" key="1">
    <source>
        <dbReference type="ARBA" id="ARBA00022478"/>
    </source>
</evidence>
<comment type="similarity">
    <text evidence="12">Belongs to the DnaG primase family.</text>
</comment>
<feature type="zinc finger region" description="CHC2-type" evidence="12">
    <location>
        <begin position="39"/>
        <end position="63"/>
    </location>
</feature>
<evidence type="ECO:0000256" key="6">
    <source>
        <dbReference type="ARBA" id="ARBA00022723"/>
    </source>
</evidence>
<dbReference type="InterPro" id="IPR013264">
    <property type="entry name" value="DNAG_N"/>
</dbReference>
<dbReference type="Gene3D" id="3.90.580.10">
    <property type="entry name" value="Zinc finger, CHC2-type domain"/>
    <property type="match status" value="1"/>
</dbReference>
<evidence type="ECO:0000256" key="8">
    <source>
        <dbReference type="ARBA" id="ARBA00022833"/>
    </source>
</evidence>
<dbReference type="InterPro" id="IPR006171">
    <property type="entry name" value="TOPRIM_dom"/>
</dbReference>
<protein>
    <recommendedName>
        <fullName evidence="12">DNA primase</fullName>
        <ecNumber evidence="12">2.7.7.101</ecNumber>
    </recommendedName>
</protein>
<dbReference type="HAMAP" id="MF_00974">
    <property type="entry name" value="DNA_primase_DnaG"/>
    <property type="match status" value="1"/>
</dbReference>
<keyword evidence="8 12" id="KW-0862">Zinc</keyword>
<dbReference type="CDD" id="cd03364">
    <property type="entry name" value="TOPRIM_DnaG_primases"/>
    <property type="match status" value="1"/>
</dbReference>
<keyword evidence="2 12" id="KW-0639">Primosome</keyword>
<comment type="function">
    <text evidence="12">RNA polymerase that catalyzes the synthesis of short RNA molecules used as primers for DNA polymerase during DNA replication.</text>
</comment>
<dbReference type="Gene3D" id="3.90.980.10">
    <property type="entry name" value="DNA primase, catalytic core, N-terminal domain"/>
    <property type="match status" value="1"/>
</dbReference>
<feature type="region of interest" description="Disordered" evidence="13">
    <location>
        <begin position="462"/>
        <end position="491"/>
    </location>
</feature>
<dbReference type="InterPro" id="IPR034151">
    <property type="entry name" value="TOPRIM_DnaG_bac"/>
</dbReference>
<dbReference type="SMART" id="SM00400">
    <property type="entry name" value="ZnF_CHCC"/>
    <property type="match status" value="1"/>
</dbReference>
<keyword evidence="7 12" id="KW-0863">Zinc-finger</keyword>
<dbReference type="PANTHER" id="PTHR30313">
    <property type="entry name" value="DNA PRIMASE"/>
    <property type="match status" value="1"/>
</dbReference>
<evidence type="ECO:0000313" key="16">
    <source>
        <dbReference type="Proteomes" id="UP001596513"/>
    </source>
</evidence>
<dbReference type="InterPro" id="IPR030846">
    <property type="entry name" value="DnaG_bac"/>
</dbReference>
<keyword evidence="4 12" id="KW-0548">Nucleotidyltransferase</keyword>
<dbReference type="SUPFAM" id="SSF56731">
    <property type="entry name" value="DNA primase core"/>
    <property type="match status" value="1"/>
</dbReference>
<keyword evidence="10 12" id="KW-0238">DNA-binding</keyword>
<dbReference type="InterPro" id="IPR037068">
    <property type="entry name" value="DNA_primase_core_N_sf"/>
</dbReference>
<sequence length="728" mass="81090">MARIPKELVDHIIQTADIVEVVGDFVQLKRKGQNLWAPCPFHNEKSPSFSVNPAKSLYKCFGCGKAGGVVQFVMDVEGTSYVEALKYLAKKYGIEVEEEEKTPQQQLEQNERDSQFIVSDFAKSHYHRLLLNSEEGMSIGYGYLKERGLNLSTIQTFELGYSLDSWDDLMKAAEKAGYDKKYLEKTGLTVTKTDDQGQDTGRRYDRFRGRVMFPIHNISGRVVGFGARTLKRDDKMAKYLNSPESDIYHKSDVLYGLFQARQAIRTEEVCYLVEGYLDVLSLYQGGIKNVVASSGTSLTEGQIRLIKRYSDNVTVLYDGDAAGIKASLRGTDLLLEGGLNVRVVLFPDGDDPDSYIRKVGDQRFAEYIEKSSQDFITFKTTLVAREASNDPVKKAEAIRDVLHSIAKVPDAIKRQVFLQQTSGTFGIDEQVLITEYNKLVKAPAAKPSGSYGSGNAGNYGNGAGSANTGFPSNSSSTQSRPAPAARPMSDEEEAEMLMYGGHEATVEIVGAGVSYQPTKPEAEKDDDLPDMLQVCEREVLRLLVLYAPREVEAEISVAGYLLGQFDEAPFKTPLYAEMWEICRQELLAGRFPDARLLAQNERADIRSLITDLATERYEISPNWRTKEIYVFNEVEMPKLACDNAVLRLNKVHVQRELDRAMELLRHPLDDVALFETLGKIKSLKQLDNQAGRHAGHRDSARLLSRVSPASAAEKFPGEVNSCMFGLGA</sequence>
<evidence type="ECO:0000256" key="13">
    <source>
        <dbReference type="SAM" id="MobiDB-lite"/>
    </source>
</evidence>
<accession>A0ABW2U766</accession>
<dbReference type="RefSeq" id="WP_380204460.1">
    <property type="nucleotide sequence ID" value="NZ_JBHTEK010000001.1"/>
</dbReference>
<evidence type="ECO:0000256" key="4">
    <source>
        <dbReference type="ARBA" id="ARBA00022695"/>
    </source>
</evidence>
<evidence type="ECO:0000313" key="15">
    <source>
        <dbReference type="EMBL" id="MFC7668934.1"/>
    </source>
</evidence>
<comment type="caution">
    <text evidence="15">The sequence shown here is derived from an EMBL/GenBank/DDBJ whole genome shotgun (WGS) entry which is preliminary data.</text>
</comment>
<dbReference type="InterPro" id="IPR036977">
    <property type="entry name" value="DNA_primase_Znf_CHC2"/>
</dbReference>
<dbReference type="EC" id="2.7.7.101" evidence="12"/>
<keyword evidence="3 12" id="KW-0808">Transferase</keyword>
<keyword evidence="6 12" id="KW-0479">Metal-binding</keyword>
<evidence type="ECO:0000256" key="3">
    <source>
        <dbReference type="ARBA" id="ARBA00022679"/>
    </source>
</evidence>
<dbReference type="InterPro" id="IPR050219">
    <property type="entry name" value="DnaG_primase"/>
</dbReference>
<organism evidence="15 16">
    <name type="scientific">Hymenobacter humi</name>
    <dbReference type="NCBI Taxonomy" id="1411620"/>
    <lineage>
        <taxon>Bacteria</taxon>
        <taxon>Pseudomonadati</taxon>
        <taxon>Bacteroidota</taxon>
        <taxon>Cytophagia</taxon>
        <taxon>Cytophagales</taxon>
        <taxon>Hymenobacteraceae</taxon>
        <taxon>Hymenobacter</taxon>
    </lineage>
</organism>
<proteinExistence type="inferred from homology"/>
<dbReference type="Gene3D" id="3.40.1360.10">
    <property type="match status" value="1"/>
</dbReference>
<evidence type="ECO:0000256" key="5">
    <source>
        <dbReference type="ARBA" id="ARBA00022705"/>
    </source>
</evidence>
<evidence type="ECO:0000256" key="10">
    <source>
        <dbReference type="ARBA" id="ARBA00023125"/>
    </source>
</evidence>
<comment type="domain">
    <text evidence="12">Contains an N-terminal zinc-binding domain, a central core domain that contains the primase activity, and a C-terminal DnaB-binding domain.</text>
</comment>
<dbReference type="EMBL" id="JBHTEK010000001">
    <property type="protein sequence ID" value="MFC7668934.1"/>
    <property type="molecule type" value="Genomic_DNA"/>
</dbReference>
<feature type="compositionally biased region" description="Polar residues" evidence="13">
    <location>
        <begin position="468"/>
        <end position="480"/>
    </location>
</feature>
<reference evidence="16" key="1">
    <citation type="journal article" date="2019" name="Int. J. Syst. Evol. Microbiol.">
        <title>The Global Catalogue of Microorganisms (GCM) 10K type strain sequencing project: providing services to taxonomists for standard genome sequencing and annotation.</title>
        <authorList>
            <consortium name="The Broad Institute Genomics Platform"/>
            <consortium name="The Broad Institute Genome Sequencing Center for Infectious Disease"/>
            <person name="Wu L."/>
            <person name="Ma J."/>
        </authorList>
    </citation>
    <scope>NUCLEOTIDE SEQUENCE [LARGE SCALE GENOMIC DNA]</scope>
    <source>
        <strain evidence="16">JCM 19635</strain>
    </source>
</reference>
<gene>
    <name evidence="12 15" type="primary">dnaG</name>
    <name evidence="15" type="ORF">ACFQT0_17395</name>
</gene>
<comment type="cofactor">
    <cofactor evidence="12">
        <name>Zn(2+)</name>
        <dbReference type="ChEBI" id="CHEBI:29105"/>
    </cofactor>
    <text evidence="12">Binds 1 zinc ion per monomer.</text>
</comment>
<dbReference type="Pfam" id="PF13155">
    <property type="entry name" value="Toprim_2"/>
    <property type="match status" value="1"/>
</dbReference>
<feature type="domain" description="Toprim" evidence="14">
    <location>
        <begin position="268"/>
        <end position="349"/>
    </location>
</feature>
<dbReference type="NCBIfam" id="TIGR01391">
    <property type="entry name" value="dnaG"/>
    <property type="match status" value="1"/>
</dbReference>